<evidence type="ECO:0000256" key="5">
    <source>
        <dbReference type="SAM" id="MobiDB-lite"/>
    </source>
</evidence>
<dbReference type="InterPro" id="IPR007632">
    <property type="entry name" value="Anoctamin"/>
</dbReference>
<feature type="domain" description="Anoctamin transmembrane" evidence="7">
    <location>
        <begin position="540"/>
        <end position="1185"/>
    </location>
</feature>
<proteinExistence type="predicted"/>
<feature type="transmembrane region" description="Helical" evidence="6">
    <location>
        <begin position="770"/>
        <end position="791"/>
    </location>
</feature>
<feature type="transmembrane region" description="Helical" evidence="6">
    <location>
        <begin position="1151"/>
        <end position="1172"/>
    </location>
</feature>
<keyword evidence="4 6" id="KW-0472">Membrane</keyword>
<feature type="region of interest" description="Disordered" evidence="5">
    <location>
        <begin position="940"/>
        <end position="969"/>
    </location>
</feature>
<protein>
    <recommendedName>
        <fullName evidence="7">Anoctamin transmembrane domain-containing protein</fullName>
    </recommendedName>
</protein>
<sequence length="1302" mass="143654">MSSVSSIGEGSTHAPRGRRHSARVDAGDPGRRSPAGVFLPSLEKKEKKRVSRGSRGSRGSISEAVEPSIPAPAQLGPGEEGEKNGRGESGEAENGRSKVNTGDQLVAVHDLDGERGDGMPSPLETSAENEKSKPTSAARFHLKRLELKKRGSEGPGGVEVVDLAAHSAASHSHGSSGNEAEEKREDKQTEGLDGSETYPHSSGNGGEGSDVNGTDIGRTASGNVSFSPMVEEVTPVDEKGKMGKKGSIKGLKKRTAPRPLTSEKSRLNKLKEGAAKVKKRSVSLVMDHLLKPEESVARSYLDNWTIAVILNAKGKEAYSEAKFEALRALGSMLKRVKTSNAVTPTDDTPRGRNSEGRGTGSEDEFNEEEATIEERVSYWHRVFTDCGLTAKVLEPPKAPKRDRSISIRKMDKETKKLILKQEAEEKMSHYRIILVKAPPERLAVEQKKIDAEQYIVDPSGNELEVQFAKDGEWVGSSAEKVQLTHRILTAPKREGGCGLKERKGKGGCSFFALHDHDFNQRLIKTLMPKWYFSEEDFTSIRAHFGDDIAFYFAFLQQFSKALIVPSIVGVLMAVFDAAERATYRGWINSTSYFDAVEVSKNYSQIYEASKLESVEFYSFLKSRDSAVEVANGSEVEQIGGSNCSLDIAAFSMGGIRLESSYYFRLLVLFALFMTGWSFLFLGKWRQRQNTLFLTWGVNTQGSSALRQMEVSRKWSCTLFIRSLVILTVEAVFIGVLVGLSVIVVVGEMIVMDSQGYFGPELVILREILKILYGAVHGTIIQALILVSRALAKGLTKMEKHNSPDSFERASNFKAYVFSFVAAFAWFFMQAFVYIPWGAEISASLFDCKITPALDRLSFVVGIILCQAHFLEALAQLFLPVVFRKVSQKATQVAILTSSALKMIGKRIKRAMKEARRRAVARHVRLKLWFALRMRARLQKKRRRSGGDLEMGKVGRKKGKSRDDDESSDGIQTAEEMMKKAIEMSGQRGLYIVEHEPGQPPTPVPSRTRMASLWSNAKQEVSTKSFSDALFESKLVDYDRFWNYHAKVVQFAFVSMFSIVWPVAPLPALLINFLHMRTQLVNLCRNHKRPIPVETNGIGHWLGVMYFTAALSLFVNVVLLVYTLNVIEAVFNCPADVERGVRYRCLNLADRTVVWAALEHIFIIFAGAVTYLVPSLPSSVKSRIQDQATRVKRDLEKLRKIQAKNTVDAGHAEEGSGEGVYEAPPTIAEDGEGERGTVHSGRKEPGSAAVIDMHNEAAGESRGGEGQADGKKGGEGGGEQREGEGGKALQRLITARKSNEAQQ</sequence>
<dbReference type="GO" id="GO:0016020">
    <property type="term" value="C:membrane"/>
    <property type="evidence" value="ECO:0007669"/>
    <property type="project" value="UniProtKB-SubCell"/>
</dbReference>
<feature type="compositionally biased region" description="Basic and acidic residues" evidence="5">
    <location>
        <begin position="1232"/>
        <end position="1244"/>
    </location>
</feature>
<dbReference type="InterPro" id="IPR049452">
    <property type="entry name" value="Anoctamin_TM"/>
</dbReference>
<keyword evidence="2 6" id="KW-0812">Transmembrane</keyword>
<feature type="transmembrane region" description="Helical" evidence="6">
    <location>
        <begin position="661"/>
        <end position="681"/>
    </location>
</feature>
<feature type="compositionally biased region" description="Basic and acidic residues" evidence="5">
    <location>
        <begin position="143"/>
        <end position="152"/>
    </location>
</feature>
<dbReference type="GO" id="GO:0005254">
    <property type="term" value="F:chloride channel activity"/>
    <property type="evidence" value="ECO:0007669"/>
    <property type="project" value="TreeGrafter"/>
</dbReference>
<feature type="transmembrane region" description="Helical" evidence="6">
    <location>
        <begin position="1103"/>
        <end position="1130"/>
    </location>
</feature>
<feature type="transmembrane region" description="Helical" evidence="6">
    <location>
        <begin position="718"/>
        <end position="750"/>
    </location>
</feature>
<evidence type="ECO:0000256" key="6">
    <source>
        <dbReference type="SAM" id="Phobius"/>
    </source>
</evidence>
<keyword evidence="3 6" id="KW-1133">Transmembrane helix</keyword>
<feature type="transmembrane region" description="Helical" evidence="6">
    <location>
        <begin position="1047"/>
        <end position="1070"/>
    </location>
</feature>
<evidence type="ECO:0000313" key="8">
    <source>
        <dbReference type="EMBL" id="CAE0238991.1"/>
    </source>
</evidence>
<dbReference type="Pfam" id="PF04547">
    <property type="entry name" value="Anoctamin"/>
    <property type="match status" value="1"/>
</dbReference>
<gene>
    <name evidence="8" type="ORF">PBIL07802_LOCUS1134</name>
</gene>
<evidence type="ECO:0000256" key="3">
    <source>
        <dbReference type="ARBA" id="ARBA00022989"/>
    </source>
</evidence>
<feature type="compositionally biased region" description="Basic and acidic residues" evidence="5">
    <location>
        <begin position="180"/>
        <end position="190"/>
    </location>
</feature>
<feature type="region of interest" description="Disordered" evidence="5">
    <location>
        <begin position="337"/>
        <end position="368"/>
    </location>
</feature>
<evidence type="ECO:0000259" key="7">
    <source>
        <dbReference type="Pfam" id="PF04547"/>
    </source>
</evidence>
<feature type="region of interest" description="Disordered" evidence="5">
    <location>
        <begin position="1202"/>
        <end position="1302"/>
    </location>
</feature>
<feature type="transmembrane region" description="Helical" evidence="6">
    <location>
        <begin position="812"/>
        <end position="836"/>
    </location>
</feature>
<feature type="compositionally biased region" description="Basic and acidic residues" evidence="5">
    <location>
        <begin position="1252"/>
        <end position="1284"/>
    </location>
</feature>
<feature type="compositionally biased region" description="Basic and acidic residues" evidence="5">
    <location>
        <begin position="22"/>
        <end position="31"/>
    </location>
</feature>
<comment type="subcellular location">
    <subcellularLocation>
        <location evidence="1">Membrane</location>
        <topology evidence="1">Multi-pass membrane protein</topology>
    </subcellularLocation>
</comment>
<feature type="region of interest" description="Disordered" evidence="5">
    <location>
        <begin position="1"/>
        <end position="260"/>
    </location>
</feature>
<feature type="compositionally biased region" description="Low complexity" evidence="5">
    <location>
        <begin position="53"/>
        <end position="63"/>
    </location>
</feature>
<feature type="transmembrane region" description="Helical" evidence="6">
    <location>
        <begin position="856"/>
        <end position="878"/>
    </location>
</feature>
<feature type="compositionally biased region" description="Low complexity" evidence="5">
    <location>
        <begin position="164"/>
        <end position="178"/>
    </location>
</feature>
<name>A0A7S3CVY5_9EUKA</name>
<reference evidence="8" key="1">
    <citation type="submission" date="2021-01" db="EMBL/GenBank/DDBJ databases">
        <authorList>
            <person name="Corre E."/>
            <person name="Pelletier E."/>
            <person name="Niang G."/>
            <person name="Scheremetjew M."/>
            <person name="Finn R."/>
            <person name="Kale V."/>
            <person name="Holt S."/>
            <person name="Cochrane G."/>
            <person name="Meng A."/>
            <person name="Brown T."/>
            <person name="Cohen L."/>
        </authorList>
    </citation>
    <scope>NUCLEOTIDE SEQUENCE</scope>
    <source>
        <strain evidence="8">NIES-2562</strain>
    </source>
</reference>
<feature type="compositionally biased region" description="Basic and acidic residues" evidence="5">
    <location>
        <begin position="80"/>
        <end position="96"/>
    </location>
</feature>
<dbReference type="PANTHER" id="PTHR12308:SF73">
    <property type="entry name" value="ANOCTAMIN"/>
    <property type="match status" value="1"/>
</dbReference>
<evidence type="ECO:0000256" key="2">
    <source>
        <dbReference type="ARBA" id="ARBA00022692"/>
    </source>
</evidence>
<organism evidence="8">
    <name type="scientific">Palpitomonas bilix</name>
    <dbReference type="NCBI Taxonomy" id="652834"/>
    <lineage>
        <taxon>Eukaryota</taxon>
        <taxon>Eukaryota incertae sedis</taxon>
    </lineage>
</organism>
<accession>A0A7S3CVY5</accession>
<evidence type="ECO:0000256" key="1">
    <source>
        <dbReference type="ARBA" id="ARBA00004141"/>
    </source>
</evidence>
<dbReference type="EMBL" id="HBIB01001655">
    <property type="protein sequence ID" value="CAE0238991.1"/>
    <property type="molecule type" value="Transcribed_RNA"/>
</dbReference>
<feature type="compositionally biased region" description="Basic residues" evidence="5">
    <location>
        <begin position="242"/>
        <end position="256"/>
    </location>
</feature>
<dbReference type="PANTHER" id="PTHR12308">
    <property type="entry name" value="ANOCTAMIN"/>
    <property type="match status" value="1"/>
</dbReference>
<evidence type="ECO:0000256" key="4">
    <source>
        <dbReference type="ARBA" id="ARBA00023136"/>
    </source>
</evidence>